<reference evidence="2 3" key="1">
    <citation type="submission" date="2020-08" db="EMBL/GenBank/DDBJ databases">
        <title>Genome sequence of Pedobacter roseus KACC 11594T.</title>
        <authorList>
            <person name="Hyun D.-W."/>
            <person name="Bae J.-W."/>
        </authorList>
    </citation>
    <scope>NUCLEOTIDE SEQUENCE [LARGE SCALE GENOMIC DNA]</scope>
    <source>
        <strain evidence="2 3">KACC 11594</strain>
    </source>
</reference>
<organism evidence="2 3">
    <name type="scientific">Pedobacter roseus</name>
    <dbReference type="NCBI Taxonomy" id="336820"/>
    <lineage>
        <taxon>Bacteria</taxon>
        <taxon>Pseudomonadati</taxon>
        <taxon>Bacteroidota</taxon>
        <taxon>Sphingobacteriia</taxon>
        <taxon>Sphingobacteriales</taxon>
        <taxon>Sphingobacteriaceae</taxon>
        <taxon>Pedobacter</taxon>
    </lineage>
</organism>
<keyword evidence="3" id="KW-1185">Reference proteome</keyword>
<dbReference type="KEGG" id="proe:H9L23_06370"/>
<feature type="domain" description="HTH araC/xylS-type" evidence="1">
    <location>
        <begin position="1"/>
        <end position="71"/>
    </location>
</feature>
<dbReference type="Gene3D" id="1.10.10.60">
    <property type="entry name" value="Homeodomain-like"/>
    <property type="match status" value="1"/>
</dbReference>
<dbReference type="InterPro" id="IPR018060">
    <property type="entry name" value="HTH_AraC"/>
</dbReference>
<accession>A0A7G9QK38</accession>
<dbReference type="GO" id="GO:0003700">
    <property type="term" value="F:DNA-binding transcription factor activity"/>
    <property type="evidence" value="ECO:0007669"/>
    <property type="project" value="InterPro"/>
</dbReference>
<evidence type="ECO:0000313" key="3">
    <source>
        <dbReference type="Proteomes" id="UP000515806"/>
    </source>
</evidence>
<evidence type="ECO:0000259" key="1">
    <source>
        <dbReference type="PROSITE" id="PS01124"/>
    </source>
</evidence>
<dbReference type="GO" id="GO:0043565">
    <property type="term" value="F:sequence-specific DNA binding"/>
    <property type="evidence" value="ECO:0007669"/>
    <property type="project" value="InterPro"/>
</dbReference>
<sequence length="71" mass="8291">MMSAHFNLSKDYIGSYFKRNRGVSLRDYIKGYRRSLIRKRMESGRFSLKQIALDFGLSDESHVSKILTAKD</sequence>
<name>A0A7G9QK38_9SPHI</name>
<dbReference type="EMBL" id="CP060723">
    <property type="protein sequence ID" value="QNN43713.1"/>
    <property type="molecule type" value="Genomic_DNA"/>
</dbReference>
<dbReference type="Proteomes" id="UP000515806">
    <property type="component" value="Chromosome"/>
</dbReference>
<dbReference type="RefSeq" id="WP_187594177.1">
    <property type="nucleotide sequence ID" value="NZ_CP060723.1"/>
</dbReference>
<dbReference type="PROSITE" id="PS01124">
    <property type="entry name" value="HTH_ARAC_FAMILY_2"/>
    <property type="match status" value="1"/>
</dbReference>
<dbReference type="AlphaFoldDB" id="A0A7G9QK38"/>
<dbReference type="Pfam" id="PF12833">
    <property type="entry name" value="HTH_18"/>
    <property type="match status" value="1"/>
</dbReference>
<evidence type="ECO:0000313" key="2">
    <source>
        <dbReference type="EMBL" id="QNN43713.1"/>
    </source>
</evidence>
<protein>
    <submittedName>
        <fullName evidence="2">Helix-turn-helix transcriptional regulator</fullName>
    </submittedName>
</protein>
<gene>
    <name evidence="2" type="ORF">H9L23_06370</name>
</gene>
<proteinExistence type="predicted"/>